<proteinExistence type="predicted"/>
<dbReference type="AlphaFoldDB" id="W4VG46"/>
<name>W4VG46_9BACI</name>
<dbReference type="EMBL" id="BAVS01000001">
    <property type="protein sequence ID" value="GAE91788.1"/>
    <property type="molecule type" value="Genomic_DNA"/>
</dbReference>
<evidence type="ECO:0000313" key="3">
    <source>
        <dbReference type="Proteomes" id="UP000019102"/>
    </source>
</evidence>
<feature type="compositionally biased region" description="Polar residues" evidence="1">
    <location>
        <begin position="38"/>
        <end position="50"/>
    </location>
</feature>
<feature type="region of interest" description="Disordered" evidence="1">
    <location>
        <begin position="38"/>
        <end position="62"/>
    </location>
</feature>
<evidence type="ECO:0000313" key="2">
    <source>
        <dbReference type="EMBL" id="GAE91788.1"/>
    </source>
</evidence>
<organism evidence="2 3">
    <name type="scientific">Gracilibacillus boraciitolerans JCM 21714</name>
    <dbReference type="NCBI Taxonomy" id="1298598"/>
    <lineage>
        <taxon>Bacteria</taxon>
        <taxon>Bacillati</taxon>
        <taxon>Bacillota</taxon>
        <taxon>Bacilli</taxon>
        <taxon>Bacillales</taxon>
        <taxon>Bacillaceae</taxon>
        <taxon>Gracilibacillus</taxon>
    </lineage>
</organism>
<sequence length="62" mass="6944">MKYVIIITSIVFLMMGCQQEINDDDLSASNNDYGIVQVKNSDPNTNTAEDLNNKEKAQYLAT</sequence>
<accession>W4VG46</accession>
<evidence type="ECO:0000256" key="1">
    <source>
        <dbReference type="SAM" id="MobiDB-lite"/>
    </source>
</evidence>
<protein>
    <submittedName>
        <fullName evidence="2">Uncharacterized protein</fullName>
    </submittedName>
</protein>
<dbReference type="STRING" id="1298598.JCM21714_745"/>
<dbReference type="RefSeq" id="WP_052000339.1">
    <property type="nucleotide sequence ID" value="NZ_BAVS01000001.1"/>
</dbReference>
<dbReference type="Proteomes" id="UP000019102">
    <property type="component" value="Unassembled WGS sequence"/>
</dbReference>
<gene>
    <name evidence="2" type="ORF">JCM21714_745</name>
</gene>
<dbReference type="PROSITE" id="PS51257">
    <property type="entry name" value="PROKAR_LIPOPROTEIN"/>
    <property type="match status" value="1"/>
</dbReference>
<comment type="caution">
    <text evidence="2">The sequence shown here is derived from an EMBL/GenBank/DDBJ whole genome shotgun (WGS) entry which is preliminary data.</text>
</comment>
<feature type="compositionally biased region" description="Basic and acidic residues" evidence="1">
    <location>
        <begin position="51"/>
        <end position="62"/>
    </location>
</feature>
<reference evidence="2 3" key="1">
    <citation type="journal article" date="2014" name="Genome Announc.">
        <title>Draft Genome Sequence of the Boron-Tolerant and Moderately Halotolerant Bacterium Gracilibacillus boraciitolerans JCM 21714T.</title>
        <authorList>
            <person name="Ahmed I."/>
            <person name="Oshima K."/>
            <person name="Suda W."/>
            <person name="Kitamura K."/>
            <person name="Iida T."/>
            <person name="Ohmori Y."/>
            <person name="Fujiwara T."/>
            <person name="Hattori M."/>
            <person name="Ohkuma M."/>
        </authorList>
    </citation>
    <scope>NUCLEOTIDE SEQUENCE [LARGE SCALE GENOMIC DNA]</scope>
    <source>
        <strain evidence="2 3">JCM 21714</strain>
    </source>
</reference>
<keyword evidence="3" id="KW-1185">Reference proteome</keyword>